<dbReference type="HAMAP" id="MF_00418">
    <property type="entry name" value="DapA"/>
    <property type="match status" value="1"/>
</dbReference>
<dbReference type="PRINTS" id="PR00146">
    <property type="entry name" value="DHPICSNTHASE"/>
</dbReference>
<protein>
    <recommendedName>
        <fullName evidence="4 12">4-hydroxy-tetrahydrodipicolinate synthase</fullName>
        <shortName evidence="12">HTPA synthase</shortName>
        <ecNumber evidence="4 12">4.3.3.7</ecNumber>
    </recommendedName>
</protein>
<evidence type="ECO:0000256" key="5">
    <source>
        <dbReference type="ARBA" id="ARBA00022490"/>
    </source>
</evidence>
<organism evidence="16">
    <name type="scientific">Vecturithrix granuli</name>
    <dbReference type="NCBI Taxonomy" id="1499967"/>
    <lineage>
        <taxon>Bacteria</taxon>
        <taxon>Candidatus Moduliflexota</taxon>
        <taxon>Candidatus Vecturitrichia</taxon>
        <taxon>Candidatus Vecturitrichales</taxon>
        <taxon>Candidatus Vecturitrichaceae</taxon>
        <taxon>Candidatus Vecturithrix</taxon>
    </lineage>
</organism>
<dbReference type="GO" id="GO:0009089">
    <property type="term" value="P:lysine biosynthetic process via diaminopimelate"/>
    <property type="evidence" value="ECO:0007669"/>
    <property type="project" value="UniProtKB-UniRule"/>
</dbReference>
<dbReference type="GO" id="GO:0005829">
    <property type="term" value="C:cytosol"/>
    <property type="evidence" value="ECO:0007669"/>
    <property type="project" value="TreeGrafter"/>
</dbReference>
<dbReference type="InterPro" id="IPR020624">
    <property type="entry name" value="Schiff_base-form_aldolases_CS"/>
</dbReference>
<dbReference type="CDD" id="cd00950">
    <property type="entry name" value="DHDPS"/>
    <property type="match status" value="1"/>
</dbReference>
<comment type="subunit">
    <text evidence="12">Homotetramer; dimer of dimers.</text>
</comment>
<dbReference type="EMBL" id="DF820474">
    <property type="protein sequence ID" value="GAK60706.1"/>
    <property type="molecule type" value="Genomic_DNA"/>
</dbReference>
<feature type="binding site" evidence="12 15">
    <location>
        <position position="203"/>
    </location>
    <ligand>
        <name>pyruvate</name>
        <dbReference type="ChEBI" id="CHEBI:15361"/>
    </ligand>
</feature>
<dbReference type="PROSITE" id="PS00665">
    <property type="entry name" value="DHDPS_1"/>
    <property type="match status" value="1"/>
</dbReference>
<evidence type="ECO:0000256" key="3">
    <source>
        <dbReference type="ARBA" id="ARBA00007592"/>
    </source>
</evidence>
<dbReference type="GO" id="GO:0019877">
    <property type="term" value="P:diaminopimelate biosynthetic process"/>
    <property type="evidence" value="ECO:0007669"/>
    <property type="project" value="UniProtKB-UniRule"/>
</dbReference>
<comment type="similarity">
    <text evidence="3 12 13">Belongs to the DapA family.</text>
</comment>
<keyword evidence="9 12" id="KW-0456">Lyase</keyword>
<keyword evidence="10 12" id="KW-0704">Schiff base</keyword>
<comment type="pathway">
    <text evidence="2 12">Amino-acid biosynthesis; L-lysine biosynthesis via DAP pathway; (S)-tetrahydrodipicolinate from L-aspartate: step 3/4.</text>
</comment>
<keyword evidence="6 12" id="KW-0028">Amino-acid biosynthesis</keyword>
<dbReference type="InterPro" id="IPR005263">
    <property type="entry name" value="DapA"/>
</dbReference>
<comment type="caution">
    <text evidence="12">Was originally thought to be a dihydrodipicolinate synthase (DHDPS), catalyzing the condensation of (S)-aspartate-beta-semialdehyde [(S)-ASA] and pyruvate to dihydrodipicolinate (DHDP). However, it was shown in E.coli that the product of the enzymatic reaction is not dihydrodipicolinate but in fact (4S)-4-hydroxy-2,3,4,5-tetrahydro-(2S)-dipicolinic acid (HTPA), and that the consecutive dehydration reaction leading to DHDP is not spontaneous but catalyzed by DapB.</text>
</comment>
<evidence type="ECO:0000256" key="13">
    <source>
        <dbReference type="PIRNR" id="PIRNR001365"/>
    </source>
</evidence>
<comment type="function">
    <text evidence="1 12">Catalyzes the condensation of (S)-aspartate-beta-semialdehyde [(S)-ASA] and pyruvate to 4-hydroxy-tetrahydrodipicolinate (HTPA).</text>
</comment>
<reference evidence="16" key="1">
    <citation type="journal article" date="2015" name="PeerJ">
        <title>First genomic representation of candidate bacterial phylum KSB3 points to enhanced environmental sensing as a trigger of wastewater bulking.</title>
        <authorList>
            <person name="Sekiguchi Y."/>
            <person name="Ohashi A."/>
            <person name="Parks D.H."/>
            <person name="Yamauchi T."/>
            <person name="Tyson G.W."/>
            <person name="Hugenholtz P."/>
        </authorList>
    </citation>
    <scope>NUCLEOTIDE SEQUENCE [LARGE SCALE GENOMIC DNA]</scope>
</reference>
<dbReference type="Gene3D" id="3.20.20.70">
    <property type="entry name" value="Aldolase class I"/>
    <property type="match status" value="1"/>
</dbReference>
<evidence type="ECO:0000256" key="10">
    <source>
        <dbReference type="ARBA" id="ARBA00023270"/>
    </source>
</evidence>
<dbReference type="STRING" id="1499967.U27_00604"/>
<accession>A0A081C801</accession>
<feature type="active site" description="Proton donor/acceptor" evidence="12 14">
    <location>
        <position position="133"/>
    </location>
</feature>
<evidence type="ECO:0000256" key="4">
    <source>
        <dbReference type="ARBA" id="ARBA00012086"/>
    </source>
</evidence>
<dbReference type="InterPro" id="IPR020625">
    <property type="entry name" value="Schiff_base-form_aldolases_AS"/>
</dbReference>
<dbReference type="PANTHER" id="PTHR12128">
    <property type="entry name" value="DIHYDRODIPICOLINATE SYNTHASE"/>
    <property type="match status" value="1"/>
</dbReference>
<dbReference type="PANTHER" id="PTHR12128:SF66">
    <property type="entry name" value="4-HYDROXY-2-OXOGLUTARATE ALDOLASE, MITOCHONDRIAL"/>
    <property type="match status" value="1"/>
</dbReference>
<keyword evidence="17" id="KW-1185">Reference proteome</keyword>
<name>A0A081C801_VECG1</name>
<dbReference type="Pfam" id="PF00701">
    <property type="entry name" value="DHDPS"/>
    <property type="match status" value="1"/>
</dbReference>
<feature type="active site" description="Schiff-base intermediate with substrate" evidence="12 14">
    <location>
        <position position="161"/>
    </location>
</feature>
<dbReference type="eggNOG" id="COG0329">
    <property type="taxonomic scope" value="Bacteria"/>
</dbReference>
<dbReference type="EC" id="4.3.3.7" evidence="4 12"/>
<evidence type="ECO:0000256" key="14">
    <source>
        <dbReference type="PIRSR" id="PIRSR001365-1"/>
    </source>
</evidence>
<evidence type="ECO:0000256" key="11">
    <source>
        <dbReference type="ARBA" id="ARBA00047836"/>
    </source>
</evidence>
<feature type="binding site" evidence="12 15">
    <location>
        <position position="47"/>
    </location>
    <ligand>
        <name>pyruvate</name>
        <dbReference type="ChEBI" id="CHEBI:15361"/>
    </ligand>
</feature>
<evidence type="ECO:0000313" key="17">
    <source>
        <dbReference type="Proteomes" id="UP000030661"/>
    </source>
</evidence>
<dbReference type="Proteomes" id="UP000030661">
    <property type="component" value="Unassembled WGS sequence"/>
</dbReference>
<gene>
    <name evidence="12" type="primary">dapA</name>
    <name evidence="16" type="ORF">U27_00604</name>
</gene>
<comment type="subcellular location">
    <subcellularLocation>
        <location evidence="12">Cytoplasm</location>
    </subcellularLocation>
</comment>
<dbReference type="PROSITE" id="PS00666">
    <property type="entry name" value="DHDPS_2"/>
    <property type="match status" value="1"/>
</dbReference>
<dbReference type="InterPro" id="IPR013785">
    <property type="entry name" value="Aldolase_TIM"/>
</dbReference>
<keyword evidence="8 12" id="KW-0457">Lysine biosynthesis</keyword>
<dbReference type="SMART" id="SM01130">
    <property type="entry name" value="DHDPS"/>
    <property type="match status" value="1"/>
</dbReference>
<evidence type="ECO:0000256" key="1">
    <source>
        <dbReference type="ARBA" id="ARBA00003294"/>
    </source>
</evidence>
<evidence type="ECO:0000256" key="7">
    <source>
        <dbReference type="ARBA" id="ARBA00022915"/>
    </source>
</evidence>
<proteinExistence type="inferred from homology"/>
<dbReference type="GO" id="GO:0008840">
    <property type="term" value="F:4-hydroxy-tetrahydrodipicolinate synthase activity"/>
    <property type="evidence" value="ECO:0007669"/>
    <property type="project" value="UniProtKB-UniRule"/>
</dbReference>
<evidence type="ECO:0000256" key="12">
    <source>
        <dbReference type="HAMAP-Rule" id="MF_00418"/>
    </source>
</evidence>
<dbReference type="InterPro" id="IPR002220">
    <property type="entry name" value="DapA-like"/>
</dbReference>
<evidence type="ECO:0000256" key="15">
    <source>
        <dbReference type="PIRSR" id="PIRSR001365-2"/>
    </source>
</evidence>
<sequence length="292" mass="31395">MHAWGRLITAMVTPFTENLDVDYEKAVELARHLEQHGTTALVVCGTTGESPTLSSEEQINLFKIIKKNVNIPVIAGVGTNSTAKTIHNAKAALECNVDGLLVIVPYYNKPDQESMYAHFRVVAEALDAKIMMYNVPGRTGVNMLPATVAKLAEIENIVALKEASGNIVQLSEMVAKTPGNFSIYTGDDALTLPCLAVGGYGVVSVASQVVGDKMSAMIQSYLQGSVEQAAKIHLELLDIYNTLFLTSNPIPVKSALNMLGMSVGGLRLPLTKANSAIQAEIRRSLQQLNLIN</sequence>
<evidence type="ECO:0000256" key="9">
    <source>
        <dbReference type="ARBA" id="ARBA00023239"/>
    </source>
</evidence>
<dbReference type="NCBIfam" id="TIGR00674">
    <property type="entry name" value="dapA"/>
    <property type="match status" value="1"/>
</dbReference>
<dbReference type="SUPFAM" id="SSF51569">
    <property type="entry name" value="Aldolase"/>
    <property type="match status" value="1"/>
</dbReference>
<comment type="catalytic activity">
    <reaction evidence="11 12">
        <text>L-aspartate 4-semialdehyde + pyruvate = (2S,4S)-4-hydroxy-2,3,4,5-tetrahydrodipicolinate + H2O + H(+)</text>
        <dbReference type="Rhea" id="RHEA:34171"/>
        <dbReference type="ChEBI" id="CHEBI:15361"/>
        <dbReference type="ChEBI" id="CHEBI:15377"/>
        <dbReference type="ChEBI" id="CHEBI:15378"/>
        <dbReference type="ChEBI" id="CHEBI:67139"/>
        <dbReference type="ChEBI" id="CHEBI:537519"/>
        <dbReference type="EC" id="4.3.3.7"/>
    </reaction>
</comment>
<dbReference type="PIRSF" id="PIRSF001365">
    <property type="entry name" value="DHDPS"/>
    <property type="match status" value="1"/>
</dbReference>
<dbReference type="UniPathway" id="UPA00034">
    <property type="reaction ID" value="UER00017"/>
</dbReference>
<dbReference type="HOGENOM" id="CLU_049343_7_1_0"/>
<keyword evidence="5 12" id="KW-0963">Cytoplasm</keyword>
<evidence type="ECO:0000256" key="2">
    <source>
        <dbReference type="ARBA" id="ARBA00005120"/>
    </source>
</evidence>
<feature type="site" description="Part of a proton relay during catalysis" evidence="12">
    <location>
        <position position="107"/>
    </location>
</feature>
<dbReference type="AlphaFoldDB" id="A0A081C801"/>
<evidence type="ECO:0000313" key="16">
    <source>
        <dbReference type="EMBL" id="GAK60706.1"/>
    </source>
</evidence>
<evidence type="ECO:0000256" key="8">
    <source>
        <dbReference type="ARBA" id="ARBA00023154"/>
    </source>
</evidence>
<feature type="site" description="Part of a proton relay during catalysis" evidence="12">
    <location>
        <position position="46"/>
    </location>
</feature>
<keyword evidence="7 12" id="KW-0220">Diaminopimelate biosynthesis</keyword>
<evidence type="ECO:0000256" key="6">
    <source>
        <dbReference type="ARBA" id="ARBA00022605"/>
    </source>
</evidence>